<reference evidence="1 2" key="1">
    <citation type="journal article" date="2018" name="Mol. Biol. Evol.">
        <title>Broad Genomic Sampling Reveals a Smut Pathogenic Ancestry of the Fungal Clade Ustilaginomycotina.</title>
        <authorList>
            <person name="Kijpornyongpan T."/>
            <person name="Mondo S.J."/>
            <person name="Barry K."/>
            <person name="Sandor L."/>
            <person name="Lee J."/>
            <person name="Lipzen A."/>
            <person name="Pangilinan J."/>
            <person name="LaButti K."/>
            <person name="Hainaut M."/>
            <person name="Henrissat B."/>
            <person name="Grigoriev I.V."/>
            <person name="Spatafora J.W."/>
            <person name="Aime M.C."/>
        </authorList>
    </citation>
    <scope>NUCLEOTIDE SEQUENCE [LARGE SCALE GENOMIC DNA]</scope>
    <source>
        <strain evidence="1 2">MCA 3882</strain>
    </source>
</reference>
<dbReference type="PANTHER" id="PTHR39218:SF1">
    <property type="entry name" value="OXIDOREDUCTASE 14 KDA SUBUNIT, PUTATIVE (AFU_ORTHOLOGUE AFUA_1G12110)-RELATED"/>
    <property type="match status" value="1"/>
</dbReference>
<dbReference type="AlphaFoldDB" id="A0A316VIG8"/>
<name>A0A316VIG8_9BASI</name>
<dbReference type="OrthoDB" id="2141050at2759"/>
<evidence type="ECO:0000313" key="2">
    <source>
        <dbReference type="Proteomes" id="UP000245771"/>
    </source>
</evidence>
<dbReference type="STRING" id="1280837.A0A316VIG8"/>
<sequence length="88" mass="9527">MAVLTSVLSYAGLGFATRCYALGIQRRNVLENLGGHAALMTAFGAVGYYFHGLEGRQNQSIQAKKEQILKNREALAALHQTDGDGDEE</sequence>
<dbReference type="EMBL" id="KZ819602">
    <property type="protein sequence ID" value="PWN37392.1"/>
    <property type="molecule type" value="Genomic_DNA"/>
</dbReference>
<dbReference type="PANTHER" id="PTHR39218">
    <property type="entry name" value="OXIDOREDUCTASE 14 KDA SUBUNIT, PUTATIVE (AFU_ORTHOLOGUE AFUA_1G12110)-RELATED"/>
    <property type="match status" value="1"/>
</dbReference>
<gene>
    <name evidence="1" type="ORF">FA14DRAFT_141599</name>
</gene>
<organism evidence="1 2">
    <name type="scientific">Meira miltonrushii</name>
    <dbReference type="NCBI Taxonomy" id="1280837"/>
    <lineage>
        <taxon>Eukaryota</taxon>
        <taxon>Fungi</taxon>
        <taxon>Dikarya</taxon>
        <taxon>Basidiomycota</taxon>
        <taxon>Ustilaginomycotina</taxon>
        <taxon>Exobasidiomycetes</taxon>
        <taxon>Exobasidiales</taxon>
        <taxon>Brachybasidiaceae</taxon>
        <taxon>Meira</taxon>
    </lineage>
</organism>
<evidence type="ECO:0000313" key="1">
    <source>
        <dbReference type="EMBL" id="PWN37392.1"/>
    </source>
</evidence>
<dbReference type="GeneID" id="37018923"/>
<protein>
    <submittedName>
        <fullName evidence="1">Uncharacterized protein</fullName>
    </submittedName>
</protein>
<dbReference type="InParanoid" id="A0A316VIG8"/>
<proteinExistence type="predicted"/>
<accession>A0A316VIG8</accession>
<dbReference type="RefSeq" id="XP_025357694.1">
    <property type="nucleotide sequence ID" value="XM_025497142.1"/>
</dbReference>
<keyword evidence="2" id="KW-1185">Reference proteome</keyword>
<dbReference type="Proteomes" id="UP000245771">
    <property type="component" value="Unassembled WGS sequence"/>
</dbReference>